<protein>
    <recommendedName>
        <fullName evidence="3">Reverse transcriptase domain-containing protein</fullName>
    </recommendedName>
</protein>
<reference evidence="1 2" key="1">
    <citation type="submission" date="2019-08" db="EMBL/GenBank/DDBJ databases">
        <title>The genome of the soybean aphid Biotype 1, its phylome, world population structure and adaptation to the North American continent.</title>
        <authorList>
            <person name="Giordano R."/>
            <person name="Donthu R.K."/>
            <person name="Hernandez A.G."/>
            <person name="Wright C.L."/>
            <person name="Zimin A.V."/>
        </authorList>
    </citation>
    <scope>NUCLEOTIDE SEQUENCE [LARGE SCALE GENOMIC DNA]</scope>
    <source>
        <tissue evidence="1">Whole aphids</tissue>
    </source>
</reference>
<evidence type="ECO:0000313" key="2">
    <source>
        <dbReference type="Proteomes" id="UP000475862"/>
    </source>
</evidence>
<proteinExistence type="predicted"/>
<comment type="caution">
    <text evidence="1">The sequence shown here is derived from an EMBL/GenBank/DDBJ whole genome shotgun (WGS) entry which is preliminary data.</text>
</comment>
<organism evidence="1 2">
    <name type="scientific">Aphis glycines</name>
    <name type="common">Soybean aphid</name>
    <dbReference type="NCBI Taxonomy" id="307491"/>
    <lineage>
        <taxon>Eukaryota</taxon>
        <taxon>Metazoa</taxon>
        <taxon>Ecdysozoa</taxon>
        <taxon>Arthropoda</taxon>
        <taxon>Hexapoda</taxon>
        <taxon>Insecta</taxon>
        <taxon>Pterygota</taxon>
        <taxon>Neoptera</taxon>
        <taxon>Paraneoptera</taxon>
        <taxon>Hemiptera</taxon>
        <taxon>Sternorrhyncha</taxon>
        <taxon>Aphidomorpha</taxon>
        <taxon>Aphidoidea</taxon>
        <taxon>Aphididae</taxon>
        <taxon>Aphidini</taxon>
        <taxon>Aphis</taxon>
        <taxon>Aphis</taxon>
    </lineage>
</organism>
<dbReference type="OrthoDB" id="6617426at2759"/>
<evidence type="ECO:0000313" key="1">
    <source>
        <dbReference type="EMBL" id="KAE9525605.1"/>
    </source>
</evidence>
<evidence type="ECO:0008006" key="3">
    <source>
        <dbReference type="Google" id="ProtNLM"/>
    </source>
</evidence>
<name>A0A6G0T5H9_APHGL</name>
<gene>
    <name evidence="1" type="ORF">AGLY_014132</name>
</gene>
<accession>A0A6G0T5H9</accession>
<dbReference type="PANTHER" id="PTHR33332">
    <property type="entry name" value="REVERSE TRANSCRIPTASE DOMAIN-CONTAINING PROTEIN"/>
    <property type="match status" value="1"/>
</dbReference>
<dbReference type="EMBL" id="VYZN01000059">
    <property type="protein sequence ID" value="KAE9525605.1"/>
    <property type="molecule type" value="Genomic_DNA"/>
</dbReference>
<dbReference type="AlphaFoldDB" id="A0A6G0T5H9"/>
<keyword evidence="2" id="KW-1185">Reference proteome</keyword>
<sequence length="285" mass="32752">MDGKYRVKKKTVAAYRKKKGGKKITKCVQGNFTTSPATDKNIPNTDESKKMLTSTCSTSVDISCDEEPNNHHTIASQQIQTHLNNLSQWFTNWKIKINESKSSFITFTLRPHSCPAVSINNIDIPHSTEVKYLGLILDRRLTWSPHLKNKRKKLNSRLHLLRPLLRSNLTIPIKIILYKTLLKPIWTYGIVIWGSAKNSNKKTIQAFQNIFQRVITGAPWFVSNESLNNDLKLTSINETASIFYKRFHSKLRDNPNQLINELASLTLPGNPARRLKRNWCRDLIT</sequence>
<dbReference type="Proteomes" id="UP000475862">
    <property type="component" value="Unassembled WGS sequence"/>
</dbReference>